<dbReference type="RefSeq" id="WP_119101478.1">
    <property type="nucleotide sequence ID" value="NZ_QXMJ01000129.1"/>
</dbReference>
<dbReference type="AlphaFoldDB" id="A0A505DJ43"/>
<dbReference type="OrthoDB" id="4172564at2"/>
<gene>
    <name evidence="2" type="ORF">FGD71_018050</name>
</gene>
<comment type="caution">
    <text evidence="2">The sequence shown here is derived from an EMBL/GenBank/DDBJ whole genome shotgun (WGS) entry which is preliminary data.</text>
</comment>
<reference evidence="2 3" key="1">
    <citation type="submission" date="2019-06" db="EMBL/GenBank/DDBJ databases">
        <title>Streptomyces sporangiiformans sp. nov., a novel actinomycete isolated from soil in Mount Song.</title>
        <authorList>
            <person name="Han L."/>
        </authorList>
    </citation>
    <scope>NUCLEOTIDE SEQUENCE [LARGE SCALE GENOMIC DNA]</scope>
    <source>
        <strain evidence="2 3">NEAU-SSA 1</strain>
    </source>
</reference>
<keyword evidence="1" id="KW-1133">Transmembrane helix</keyword>
<sequence>MDQADAVIWATALGIGGTLAAGLTGPVLQARASRRQARDQEAFQVRHRLRDERRAAFATVLDQCEAFRRSINAVIEAHLDVEWRSEDAYWELWQSTDAALDALRRAATNVAITGPAPMGELTDAVHAAAARQAGVWRMRLDLDDRLVRNAQADSAFADARRQFIAAAEKILVPPTNQGSRHRGLLRRSR</sequence>
<name>A0A505DJ43_9ACTN</name>
<keyword evidence="3" id="KW-1185">Reference proteome</keyword>
<protein>
    <submittedName>
        <fullName evidence="2">Uncharacterized protein</fullName>
    </submittedName>
</protein>
<organism evidence="2 3">
    <name type="scientific">Streptomyces sporangiiformans</name>
    <dbReference type="NCBI Taxonomy" id="2315329"/>
    <lineage>
        <taxon>Bacteria</taxon>
        <taxon>Bacillati</taxon>
        <taxon>Actinomycetota</taxon>
        <taxon>Actinomycetes</taxon>
        <taxon>Kitasatosporales</taxon>
        <taxon>Streptomycetaceae</taxon>
        <taxon>Streptomyces</taxon>
    </lineage>
</organism>
<evidence type="ECO:0000256" key="1">
    <source>
        <dbReference type="SAM" id="Phobius"/>
    </source>
</evidence>
<dbReference type="EMBL" id="VCHX02000129">
    <property type="protein sequence ID" value="TPQ20888.1"/>
    <property type="molecule type" value="Genomic_DNA"/>
</dbReference>
<keyword evidence="1" id="KW-0812">Transmembrane</keyword>
<feature type="transmembrane region" description="Helical" evidence="1">
    <location>
        <begin position="6"/>
        <end position="28"/>
    </location>
</feature>
<evidence type="ECO:0000313" key="2">
    <source>
        <dbReference type="EMBL" id="TPQ20888.1"/>
    </source>
</evidence>
<keyword evidence="1" id="KW-0472">Membrane</keyword>
<evidence type="ECO:0000313" key="3">
    <source>
        <dbReference type="Proteomes" id="UP000317378"/>
    </source>
</evidence>
<accession>A0A505DJ43</accession>
<dbReference type="Proteomes" id="UP000317378">
    <property type="component" value="Unassembled WGS sequence"/>
</dbReference>
<proteinExistence type="predicted"/>